<dbReference type="GO" id="GO:0048038">
    <property type="term" value="F:quinone binding"/>
    <property type="evidence" value="ECO:0007669"/>
    <property type="project" value="TreeGrafter"/>
</dbReference>
<protein>
    <submittedName>
        <fullName evidence="2">3-oxoacyl-[acyl-carrier-protein] reductase FabG</fullName>
    </submittedName>
</protein>
<dbReference type="Gene3D" id="3.40.50.720">
    <property type="entry name" value="NAD(P)-binding Rossmann-like Domain"/>
    <property type="match status" value="3"/>
</dbReference>
<dbReference type="InterPro" id="IPR002347">
    <property type="entry name" value="SDR_fam"/>
</dbReference>
<comment type="caution">
    <text evidence="2">The sequence shown here is derived from an EMBL/GenBank/DDBJ whole genome shotgun (WGS) entry which is preliminary data.</text>
</comment>
<comment type="similarity">
    <text evidence="1">Belongs to the short-chain dehydrogenases/reductases (SDR) family.</text>
</comment>
<dbReference type="GO" id="GO:0006633">
    <property type="term" value="P:fatty acid biosynthetic process"/>
    <property type="evidence" value="ECO:0007669"/>
    <property type="project" value="TreeGrafter"/>
</dbReference>
<dbReference type="GO" id="GO:0016616">
    <property type="term" value="F:oxidoreductase activity, acting on the CH-OH group of donors, NAD or NADP as acceptor"/>
    <property type="evidence" value="ECO:0007669"/>
    <property type="project" value="TreeGrafter"/>
</dbReference>
<dbReference type="AlphaFoldDB" id="A0A7D8YZU6"/>
<keyword evidence="3" id="KW-1185">Reference proteome</keyword>
<sequence length="212" mass="22857">SAHQRQHYPRSRSTRSYKDLNGKTFVVTGASSGMGRQVSHLLASQGANVSLFDLHAPDAVASPSKWRKPAEEVVALRWLATSRAPKRCRTHGRDSCHQKTPVAQFKLSTLQDDDWDMIMKTNLDGVRNCLRAQMQAMKGTGSIVNAASTAGQGVIATPLTATPSTTREAFLATTALGRIGQPEEVARVILFLLSDASSFVTASVVNVDGGFF</sequence>
<reference evidence="2 3" key="1">
    <citation type="submission" date="2018-05" db="EMBL/GenBank/DDBJ databases">
        <title>Whole genome sequencing for identification of molecular markers to develop diagnostic detection tools for the regulated plant pathogen Lachnellula willkommii.</title>
        <authorList>
            <person name="Giroux E."/>
            <person name="Bilodeau G."/>
        </authorList>
    </citation>
    <scope>NUCLEOTIDE SEQUENCE [LARGE SCALE GENOMIC DNA]</scope>
    <source>
        <strain evidence="2 3">CBS 625.97</strain>
    </source>
</reference>
<feature type="non-terminal residue" evidence="2">
    <location>
        <position position="1"/>
    </location>
</feature>
<dbReference type="OrthoDB" id="1669814at2759"/>
<dbReference type="PANTHER" id="PTHR42760">
    <property type="entry name" value="SHORT-CHAIN DEHYDROGENASES/REDUCTASES FAMILY MEMBER"/>
    <property type="match status" value="1"/>
</dbReference>
<dbReference type="InterPro" id="IPR036291">
    <property type="entry name" value="NAD(P)-bd_dom_sf"/>
</dbReference>
<accession>A0A7D8YZU6</accession>
<gene>
    <name evidence="2" type="primary">fabG_3</name>
    <name evidence="2" type="ORF">LCER1_G006620</name>
</gene>
<name>A0A7D8YZU6_9HELO</name>
<dbReference type="Proteomes" id="UP000481288">
    <property type="component" value="Unassembled WGS sequence"/>
</dbReference>
<organism evidence="2 3">
    <name type="scientific">Lachnellula cervina</name>
    <dbReference type="NCBI Taxonomy" id="1316786"/>
    <lineage>
        <taxon>Eukaryota</taxon>
        <taxon>Fungi</taxon>
        <taxon>Dikarya</taxon>
        <taxon>Ascomycota</taxon>
        <taxon>Pezizomycotina</taxon>
        <taxon>Leotiomycetes</taxon>
        <taxon>Helotiales</taxon>
        <taxon>Lachnaceae</taxon>
        <taxon>Lachnellula</taxon>
    </lineage>
</organism>
<dbReference type="SUPFAM" id="SSF51735">
    <property type="entry name" value="NAD(P)-binding Rossmann-fold domains"/>
    <property type="match status" value="1"/>
</dbReference>
<evidence type="ECO:0000256" key="1">
    <source>
        <dbReference type="ARBA" id="ARBA00006484"/>
    </source>
</evidence>
<evidence type="ECO:0000313" key="2">
    <source>
        <dbReference type="EMBL" id="TVY52473.1"/>
    </source>
</evidence>
<dbReference type="EMBL" id="QGMG01000605">
    <property type="protein sequence ID" value="TVY52473.1"/>
    <property type="molecule type" value="Genomic_DNA"/>
</dbReference>
<evidence type="ECO:0000313" key="3">
    <source>
        <dbReference type="Proteomes" id="UP000481288"/>
    </source>
</evidence>
<dbReference type="PANTHER" id="PTHR42760:SF45">
    <property type="entry name" value="SHORT CHAIN DEHYDROGENASE_REDUCTASE FAMILY PROTEIN, PUTATIVE (AFU_ORTHOLOGUE AFUA_3G09150)-RELATED"/>
    <property type="match status" value="1"/>
</dbReference>
<dbReference type="PRINTS" id="PR00081">
    <property type="entry name" value="GDHRDH"/>
</dbReference>
<proteinExistence type="inferred from homology"/>
<dbReference type="Pfam" id="PF13561">
    <property type="entry name" value="adh_short_C2"/>
    <property type="match status" value="1"/>
</dbReference>